<evidence type="ECO:0000256" key="2">
    <source>
        <dbReference type="ARBA" id="ARBA00022490"/>
    </source>
</evidence>
<dbReference type="GO" id="GO:0071494">
    <property type="term" value="P:cellular response to UV-C"/>
    <property type="evidence" value="ECO:0007669"/>
    <property type="project" value="Ensembl"/>
</dbReference>
<feature type="region of interest" description="Disordered" evidence="7">
    <location>
        <begin position="1"/>
        <end position="58"/>
    </location>
</feature>
<evidence type="ECO:0000256" key="7">
    <source>
        <dbReference type="SAM" id="MobiDB-lite"/>
    </source>
</evidence>
<dbReference type="GO" id="GO:0010468">
    <property type="term" value="P:regulation of gene expression"/>
    <property type="evidence" value="ECO:0007669"/>
    <property type="project" value="Ensembl"/>
</dbReference>
<keyword evidence="2" id="KW-0963">Cytoplasm</keyword>
<keyword evidence="4" id="KW-0966">Cell projection</keyword>
<dbReference type="InParanoid" id="G3U6F3"/>
<dbReference type="PANTHER" id="PTHR20899">
    <property type="entry name" value="PIERCE HOMOLOG"/>
    <property type="match status" value="1"/>
</dbReference>
<dbReference type="InterPro" id="IPR026507">
    <property type="entry name" value="PIRC1/2"/>
</dbReference>
<dbReference type="AlphaFoldDB" id="G3U6F3"/>
<dbReference type="HOGENOM" id="CLU_135708_0_0_1"/>
<dbReference type="GO" id="GO:0006974">
    <property type="term" value="P:DNA damage response"/>
    <property type="evidence" value="ECO:0007669"/>
    <property type="project" value="Ensembl"/>
</dbReference>
<evidence type="ECO:0000313" key="8">
    <source>
        <dbReference type="Ensembl" id="ENSLAFP00000023411.1"/>
    </source>
</evidence>
<organism evidence="8 9">
    <name type="scientific">Loxodonta africana</name>
    <name type="common">African elephant</name>
    <dbReference type="NCBI Taxonomy" id="9785"/>
    <lineage>
        <taxon>Eukaryota</taxon>
        <taxon>Metazoa</taxon>
        <taxon>Chordata</taxon>
        <taxon>Craniata</taxon>
        <taxon>Vertebrata</taxon>
        <taxon>Euteleostomi</taxon>
        <taxon>Mammalia</taxon>
        <taxon>Eutheria</taxon>
        <taxon>Afrotheria</taxon>
        <taxon>Proboscidea</taxon>
        <taxon>Elephantidae</taxon>
        <taxon>Loxodonta</taxon>
    </lineage>
</organism>
<dbReference type="STRING" id="9785.ENSLAFP00000023411"/>
<reference evidence="8" key="2">
    <citation type="submission" date="2025-08" db="UniProtKB">
        <authorList>
            <consortium name="Ensembl"/>
        </authorList>
    </citation>
    <scope>IDENTIFICATION</scope>
    <source>
        <strain evidence="8">Isolate ISIS603380</strain>
    </source>
</reference>
<proteinExistence type="inferred from homology"/>
<name>G3U6F3_LOXAF</name>
<gene>
    <name evidence="8" type="primary">PIERCE1</name>
</gene>
<sequence length="168" mass="19151">VSRKPPQYWPQEPRRGPEGAPAGVRGPRGGGPSAREDPKEWAEPAEHKAKSPPEKTSDYYRVSEDLPARFNNPGWFRGYRTKEPGSMYRTSNQAYGGQAPTVHEMPKVFYPHSSKFSQQLAAFGMYQNNTFNVFMERSFVTGPDNYITPYDRLNFHPSYNTNRPSICD</sequence>
<dbReference type="GO" id="GO:0030317">
    <property type="term" value="P:flagellated sperm motility"/>
    <property type="evidence" value="ECO:0007669"/>
    <property type="project" value="Ensembl"/>
</dbReference>
<dbReference type="GO" id="GO:0061966">
    <property type="term" value="P:establishment of left/right asymmetry"/>
    <property type="evidence" value="ECO:0007669"/>
    <property type="project" value="Ensembl"/>
</dbReference>
<keyword evidence="3" id="KW-0206">Cytoskeleton</keyword>
<protein>
    <submittedName>
        <fullName evidence="8">Piercer of microtubule wall 1</fullName>
    </submittedName>
</protein>
<evidence type="ECO:0000256" key="5">
    <source>
        <dbReference type="ARBA" id="ARBA00038014"/>
    </source>
</evidence>
<dbReference type="Ensembl" id="ENSLAFT00000027223.1">
    <property type="protein sequence ID" value="ENSLAFP00000023411.1"/>
    <property type="gene ID" value="ENSLAFG00000029858.1"/>
</dbReference>
<evidence type="ECO:0000256" key="4">
    <source>
        <dbReference type="ARBA" id="ARBA00023273"/>
    </source>
</evidence>
<dbReference type="Proteomes" id="UP000007646">
    <property type="component" value="Unassembled WGS sequence"/>
</dbReference>
<feature type="compositionally biased region" description="Basic and acidic residues" evidence="7">
    <location>
        <begin position="34"/>
        <end position="58"/>
    </location>
</feature>
<keyword evidence="9" id="KW-1185">Reference proteome</keyword>
<dbReference type="GO" id="GO:0036126">
    <property type="term" value="C:sperm flagellum"/>
    <property type="evidence" value="ECO:0007669"/>
    <property type="project" value="Ensembl"/>
</dbReference>
<dbReference type="GO" id="GO:0160111">
    <property type="term" value="C:axonemal A tubule inner sheath"/>
    <property type="evidence" value="ECO:0007669"/>
    <property type="project" value="Ensembl"/>
</dbReference>
<reference evidence="8" key="3">
    <citation type="submission" date="2025-09" db="UniProtKB">
        <authorList>
            <consortium name="Ensembl"/>
        </authorList>
    </citation>
    <scope>IDENTIFICATION</scope>
    <source>
        <strain evidence="8">Isolate ISIS603380</strain>
    </source>
</reference>
<accession>G3U6F3</accession>
<evidence type="ECO:0000256" key="6">
    <source>
        <dbReference type="ARBA" id="ARBA00046397"/>
    </source>
</evidence>
<dbReference type="PANTHER" id="PTHR20899:SF1">
    <property type="entry name" value="PIERCER OF MICROTUBULE WALL 1 PROTEIN"/>
    <property type="match status" value="1"/>
</dbReference>
<reference evidence="8 9" key="1">
    <citation type="submission" date="2009-06" db="EMBL/GenBank/DDBJ databases">
        <title>The Genome Sequence of Loxodonta africana (African elephant).</title>
        <authorList>
            <person name="Di Palma F."/>
            <person name="Heiman D."/>
            <person name="Young S."/>
            <person name="Johnson J."/>
            <person name="Lander E.S."/>
            <person name="Lindblad-Toh K."/>
        </authorList>
    </citation>
    <scope>NUCLEOTIDE SEQUENCE [LARGE SCALE GENOMIC DNA]</scope>
    <source>
        <strain evidence="8 9">Isolate ISIS603380</strain>
    </source>
</reference>
<evidence type="ECO:0000256" key="3">
    <source>
        <dbReference type="ARBA" id="ARBA00023212"/>
    </source>
</evidence>
<dbReference type="OMA" id="MFRNNTF"/>
<evidence type="ECO:0000313" key="9">
    <source>
        <dbReference type="Proteomes" id="UP000007646"/>
    </source>
</evidence>
<comment type="subcellular location">
    <subcellularLocation>
        <location evidence="1">Cytoplasm</location>
        <location evidence="1">Cytoskeleton</location>
        <location evidence="1">Cilium axoneme</location>
    </subcellularLocation>
</comment>
<dbReference type="eggNOG" id="ENOG502S22V">
    <property type="taxonomic scope" value="Eukaryota"/>
</dbReference>
<dbReference type="GeneTree" id="ENSGT00940000154745"/>
<dbReference type="Pfam" id="PF14892">
    <property type="entry name" value="PIRC1_2"/>
    <property type="match status" value="1"/>
</dbReference>
<comment type="similarity">
    <text evidence="5">Belongs to the PIERCE1 family.</text>
</comment>
<dbReference type="GO" id="GO:0035082">
    <property type="term" value="P:axoneme assembly"/>
    <property type="evidence" value="ECO:0007669"/>
    <property type="project" value="Ensembl"/>
</dbReference>
<comment type="subunit">
    <text evidence="6">Microtubule inner protein component of sperm flagellar doublet microtubules. Interacts with CFAP53, ODAD1 and ODAD3; the interactions link the outer dynein arms docking complex (ODA-DC) to the internal microtubule inner proteins (MIP) in cilium axoneme.</text>
</comment>
<dbReference type="GO" id="GO:0005634">
    <property type="term" value="C:nucleus"/>
    <property type="evidence" value="ECO:0007669"/>
    <property type="project" value="Ensembl"/>
</dbReference>
<evidence type="ECO:0000256" key="1">
    <source>
        <dbReference type="ARBA" id="ARBA00004430"/>
    </source>
</evidence>
<dbReference type="FunCoup" id="G3U6F3">
    <property type="interactions" value="18"/>
</dbReference>